<protein>
    <submittedName>
        <fullName evidence="1">Uncharacterized protein</fullName>
    </submittedName>
</protein>
<gene>
    <name evidence="1" type="ORF">T11_4896</name>
</gene>
<organism evidence="1 2">
    <name type="scientific">Trichinella zimbabwensis</name>
    <dbReference type="NCBI Taxonomy" id="268475"/>
    <lineage>
        <taxon>Eukaryota</taxon>
        <taxon>Metazoa</taxon>
        <taxon>Ecdysozoa</taxon>
        <taxon>Nematoda</taxon>
        <taxon>Enoplea</taxon>
        <taxon>Dorylaimia</taxon>
        <taxon>Trichinellida</taxon>
        <taxon>Trichinellidae</taxon>
        <taxon>Trichinella</taxon>
    </lineage>
</organism>
<reference evidence="1 2" key="1">
    <citation type="submission" date="2015-01" db="EMBL/GenBank/DDBJ databases">
        <title>Evolution of Trichinella species and genotypes.</title>
        <authorList>
            <person name="Korhonen P.K."/>
            <person name="Edoardo P."/>
            <person name="Giuseppe L.R."/>
            <person name="Gasser R.B."/>
        </authorList>
    </citation>
    <scope>NUCLEOTIDE SEQUENCE [LARGE SCALE GENOMIC DNA]</scope>
    <source>
        <strain evidence="1">ISS1029</strain>
    </source>
</reference>
<dbReference type="Proteomes" id="UP000055024">
    <property type="component" value="Unassembled WGS sequence"/>
</dbReference>
<keyword evidence="2" id="KW-1185">Reference proteome</keyword>
<dbReference type="EMBL" id="JYDP01000018">
    <property type="protein sequence ID" value="KRZ15305.1"/>
    <property type="molecule type" value="Genomic_DNA"/>
</dbReference>
<name>A0A0V1HXI5_9BILA</name>
<sequence>MALNYEKSLCLVSNIFSFWSYYNTVENVSRKSKNVQRTLCKLILSRNCFTNNNVPAACFLDRLYDVVHDYYYYLSGLFLNPKLVSVGCEFVTYEDGKN</sequence>
<accession>A0A0V1HXI5</accession>
<comment type="caution">
    <text evidence="1">The sequence shown here is derived from an EMBL/GenBank/DDBJ whole genome shotgun (WGS) entry which is preliminary data.</text>
</comment>
<proteinExistence type="predicted"/>
<evidence type="ECO:0000313" key="2">
    <source>
        <dbReference type="Proteomes" id="UP000055024"/>
    </source>
</evidence>
<dbReference type="AlphaFoldDB" id="A0A0V1HXI5"/>
<evidence type="ECO:0000313" key="1">
    <source>
        <dbReference type="EMBL" id="KRZ15305.1"/>
    </source>
</evidence>